<evidence type="ECO:0000256" key="1">
    <source>
        <dbReference type="SAM" id="Phobius"/>
    </source>
</evidence>
<feature type="transmembrane region" description="Helical" evidence="1">
    <location>
        <begin position="73"/>
        <end position="95"/>
    </location>
</feature>
<dbReference type="AlphaFoldDB" id="A0A9D7SYK5"/>
<evidence type="ECO:0000313" key="3">
    <source>
        <dbReference type="EMBL" id="MBK9984050.1"/>
    </source>
</evidence>
<sequence>MQAFLFQLILVDIFGTTMQFLYPPFLWALTALSIPIVLHLFYFRRYKKIYFSSLRFLREVKEETSARNRLRNLLILLSRLLVFAFMILAFAQPYIPISETQKEGIHDISIFVDNSYSMQSFGQDLSLFDRSRQKAKEIIMGYGQEDHFQILGHELSPSQNLWISRDEALLRLEEMEFTPEVKPLSVVTGRQKQSFAREDGSPVAWIISDFQKSITDFNQVDSLYPLNLLPLKSVQEKNIAIDSAWFESPLQTLNQTAPLLFSIHNYTGEDADNVRVTVSLDGQERPEGSVDIAGGKFKIDTSNITVLSTGWHEVAIRISDFPVTFDDAYFLTFYVEQNLKILSINDHTSNEAVSAVFASQKNFILDQSTINSLEFASLTTYDLIILNELPSFSSGLTSVLHKYVQDGGKVLFFPAANGSLDSYNSLMTIMGAGKLQPFATQERQVGKINTEAYVYHNVFSRTRSNMRLPKVSASFPIEGSGSRGQSLLSFRDGGDLITFYTPGKGAFCVVTAPLDQKINDLSLQPEVFVPLLYKMSLYSSDERNLAYTIGKDQLIPMDKSKIDIDKDIQIKGSAQFIPGISALGSKILLDVQGQVKEAGFYKVTQRDSVISSLAFNYDRRESDLTLANVEELAKNKMLKIWTDEEKTDFTQLIEETRQGKQLWKWCIILSLIFIAMEIALIRLWKNR</sequence>
<dbReference type="PANTHER" id="PTHR37464">
    <property type="entry name" value="BLL2463 PROTEIN"/>
    <property type="match status" value="1"/>
</dbReference>
<comment type="caution">
    <text evidence="3">The sequence shown here is derived from an EMBL/GenBank/DDBJ whole genome shotgun (WGS) entry which is preliminary data.</text>
</comment>
<feature type="domain" description="Aerotolerance regulator N-terminal" evidence="2">
    <location>
        <begin position="18"/>
        <end position="93"/>
    </location>
</feature>
<dbReference type="InterPro" id="IPR029062">
    <property type="entry name" value="Class_I_gatase-like"/>
</dbReference>
<feature type="transmembrane region" description="Helical" evidence="1">
    <location>
        <begin position="25"/>
        <end position="43"/>
    </location>
</feature>
<keyword evidence="1" id="KW-0472">Membrane</keyword>
<dbReference type="NCBIfam" id="TIGR02226">
    <property type="entry name" value="two_anch"/>
    <property type="match status" value="1"/>
</dbReference>
<keyword evidence="1" id="KW-0812">Transmembrane</keyword>
<protein>
    <submittedName>
        <fullName evidence="3">BatA domain-containing protein</fullName>
    </submittedName>
</protein>
<feature type="transmembrane region" description="Helical" evidence="1">
    <location>
        <begin position="662"/>
        <end position="684"/>
    </location>
</feature>
<gene>
    <name evidence="3" type="ORF">IPP15_17060</name>
</gene>
<dbReference type="InterPro" id="IPR024163">
    <property type="entry name" value="Aerotolerance_reg_N"/>
</dbReference>
<dbReference type="InterPro" id="IPR011933">
    <property type="entry name" value="Double_TM_dom"/>
</dbReference>
<dbReference type="SUPFAM" id="SSF52317">
    <property type="entry name" value="Class I glutamine amidotransferase-like"/>
    <property type="match status" value="1"/>
</dbReference>
<name>A0A9D7SYK5_9BACT</name>
<accession>A0A9D7SYK5</accession>
<dbReference type="Pfam" id="PF07584">
    <property type="entry name" value="BatA"/>
    <property type="match status" value="1"/>
</dbReference>
<evidence type="ECO:0000313" key="4">
    <source>
        <dbReference type="Proteomes" id="UP000808337"/>
    </source>
</evidence>
<dbReference type="EMBL" id="JADKGY010000029">
    <property type="protein sequence ID" value="MBK9984050.1"/>
    <property type="molecule type" value="Genomic_DNA"/>
</dbReference>
<dbReference type="Proteomes" id="UP000808337">
    <property type="component" value="Unassembled WGS sequence"/>
</dbReference>
<evidence type="ECO:0000259" key="2">
    <source>
        <dbReference type="Pfam" id="PF07584"/>
    </source>
</evidence>
<reference evidence="3 4" key="1">
    <citation type="submission" date="2020-10" db="EMBL/GenBank/DDBJ databases">
        <title>Connecting structure to function with the recovery of over 1000 high-quality activated sludge metagenome-assembled genomes encoding full-length rRNA genes using long-read sequencing.</title>
        <authorList>
            <person name="Singleton C.M."/>
            <person name="Petriglieri F."/>
            <person name="Kristensen J.M."/>
            <person name="Kirkegaard R.H."/>
            <person name="Michaelsen T.Y."/>
            <person name="Andersen M.H."/>
            <person name="Karst S.M."/>
            <person name="Dueholm M.S."/>
            <person name="Nielsen P.H."/>
            <person name="Albertsen M."/>
        </authorList>
    </citation>
    <scope>NUCLEOTIDE SEQUENCE [LARGE SCALE GENOMIC DNA]</scope>
    <source>
        <strain evidence="3">Ribe_18-Q3-R11-54_MAXAC.273</strain>
    </source>
</reference>
<dbReference type="PANTHER" id="PTHR37464:SF1">
    <property type="entry name" value="BLL2463 PROTEIN"/>
    <property type="match status" value="1"/>
</dbReference>
<organism evidence="3 4">
    <name type="scientific">Candidatus Opimibacter skivensis</name>
    <dbReference type="NCBI Taxonomy" id="2982028"/>
    <lineage>
        <taxon>Bacteria</taxon>
        <taxon>Pseudomonadati</taxon>
        <taxon>Bacteroidota</taxon>
        <taxon>Saprospiria</taxon>
        <taxon>Saprospirales</taxon>
        <taxon>Saprospiraceae</taxon>
        <taxon>Candidatus Opimibacter</taxon>
    </lineage>
</organism>
<proteinExistence type="predicted"/>
<keyword evidence="1" id="KW-1133">Transmembrane helix</keyword>